<reference evidence="14" key="1">
    <citation type="submission" date="2022-11" db="EMBL/GenBank/DDBJ databases">
        <authorList>
            <person name="Kikuchi T."/>
        </authorList>
    </citation>
    <scope>NUCLEOTIDE SEQUENCE</scope>
    <source>
        <strain evidence="14">PS1010</strain>
    </source>
</reference>
<evidence type="ECO:0000256" key="4">
    <source>
        <dbReference type="ARBA" id="ARBA00012912"/>
    </source>
</evidence>
<dbReference type="AlphaFoldDB" id="A0A9P1IU26"/>
<dbReference type="OrthoDB" id="5419315at2759"/>
<evidence type="ECO:0000256" key="7">
    <source>
        <dbReference type="ARBA" id="ARBA00022898"/>
    </source>
</evidence>
<comment type="cofactor">
    <cofactor evidence="1">
        <name>pyridoxal 5'-phosphate</name>
        <dbReference type="ChEBI" id="CHEBI:597326"/>
    </cofactor>
</comment>
<evidence type="ECO:0000256" key="1">
    <source>
        <dbReference type="ARBA" id="ARBA00001933"/>
    </source>
</evidence>
<dbReference type="CDD" id="cd00610">
    <property type="entry name" value="OAT_like"/>
    <property type="match status" value="1"/>
</dbReference>
<evidence type="ECO:0000313" key="14">
    <source>
        <dbReference type="EMBL" id="CAI5449398.1"/>
    </source>
</evidence>
<keyword evidence="6" id="KW-0808">Transferase</keyword>
<evidence type="ECO:0000256" key="13">
    <source>
        <dbReference type="RuleBase" id="RU003560"/>
    </source>
</evidence>
<evidence type="ECO:0000256" key="3">
    <source>
        <dbReference type="ARBA" id="ARBA00012876"/>
    </source>
</evidence>
<dbReference type="InterPro" id="IPR004631">
    <property type="entry name" value="4NH2But_aminotransferase_euk"/>
</dbReference>
<evidence type="ECO:0000256" key="9">
    <source>
        <dbReference type="ARBA" id="ARBA00030204"/>
    </source>
</evidence>
<evidence type="ECO:0000256" key="2">
    <source>
        <dbReference type="ARBA" id="ARBA00008954"/>
    </source>
</evidence>
<evidence type="ECO:0000256" key="10">
    <source>
        <dbReference type="ARBA" id="ARBA00030857"/>
    </source>
</evidence>
<dbReference type="SUPFAM" id="SSF53383">
    <property type="entry name" value="PLP-dependent transferases"/>
    <property type="match status" value="1"/>
</dbReference>
<dbReference type="InterPro" id="IPR015424">
    <property type="entry name" value="PyrdxlP-dep_Trfase"/>
</dbReference>
<evidence type="ECO:0000256" key="6">
    <source>
        <dbReference type="ARBA" id="ARBA00022679"/>
    </source>
</evidence>
<comment type="similarity">
    <text evidence="2 13">Belongs to the class-III pyridoxal-phosphate-dependent aminotransferase family.</text>
</comment>
<comment type="catalytic activity">
    <reaction evidence="12">
        <text>4-aminobutanoate + 2-oxoglutarate = succinate semialdehyde + L-glutamate</text>
        <dbReference type="Rhea" id="RHEA:23352"/>
        <dbReference type="ChEBI" id="CHEBI:16810"/>
        <dbReference type="ChEBI" id="CHEBI:29985"/>
        <dbReference type="ChEBI" id="CHEBI:57706"/>
        <dbReference type="ChEBI" id="CHEBI:59888"/>
        <dbReference type="EC" id="2.6.1.19"/>
    </reaction>
</comment>
<dbReference type="GO" id="GO:0047298">
    <property type="term" value="F:(S)-3-amino-2-methylpropionate transaminase activity"/>
    <property type="evidence" value="ECO:0007669"/>
    <property type="project" value="UniProtKB-EC"/>
</dbReference>
<dbReference type="EC" id="2.6.1.22" evidence="3"/>
<dbReference type="InterPro" id="IPR015422">
    <property type="entry name" value="PyrdxlP-dep_Trfase_small"/>
</dbReference>
<dbReference type="FunFam" id="3.40.640.10:FF:000073">
    <property type="entry name" value="Probable 4-aminobutyrate aminotransferase"/>
    <property type="match status" value="1"/>
</dbReference>
<dbReference type="GO" id="GO:0005739">
    <property type="term" value="C:mitochondrion"/>
    <property type="evidence" value="ECO:0007669"/>
    <property type="project" value="TreeGrafter"/>
</dbReference>
<dbReference type="Gene3D" id="3.40.640.10">
    <property type="entry name" value="Type I PLP-dependent aspartate aminotransferase-like (Major domain)"/>
    <property type="match status" value="1"/>
</dbReference>
<accession>A0A9P1IU26</accession>
<keyword evidence="5" id="KW-0032">Aminotransferase</keyword>
<evidence type="ECO:0000256" key="11">
    <source>
        <dbReference type="ARBA" id="ARBA00031787"/>
    </source>
</evidence>
<dbReference type="GO" id="GO:0030170">
    <property type="term" value="F:pyridoxal phosphate binding"/>
    <property type="evidence" value="ECO:0007669"/>
    <property type="project" value="InterPro"/>
</dbReference>
<proteinExistence type="inferred from homology"/>
<keyword evidence="7 13" id="KW-0663">Pyridoxal phosphate</keyword>
<organism evidence="14 15">
    <name type="scientific">Caenorhabditis angaria</name>
    <dbReference type="NCBI Taxonomy" id="860376"/>
    <lineage>
        <taxon>Eukaryota</taxon>
        <taxon>Metazoa</taxon>
        <taxon>Ecdysozoa</taxon>
        <taxon>Nematoda</taxon>
        <taxon>Chromadorea</taxon>
        <taxon>Rhabditida</taxon>
        <taxon>Rhabditina</taxon>
        <taxon>Rhabditomorpha</taxon>
        <taxon>Rhabditoidea</taxon>
        <taxon>Rhabditidae</taxon>
        <taxon>Peloderinae</taxon>
        <taxon>Caenorhabditis</taxon>
    </lineage>
</organism>
<dbReference type="Proteomes" id="UP001152747">
    <property type="component" value="Unassembled WGS sequence"/>
</dbReference>
<protein>
    <recommendedName>
        <fullName evidence="10">(S)-3-amino-2-methylpropionate transaminase</fullName>
        <ecNumber evidence="4">2.6.1.19</ecNumber>
        <ecNumber evidence="3">2.6.1.22</ecNumber>
    </recommendedName>
    <alternativeName>
        <fullName evidence="11">GABA aminotransferase</fullName>
    </alternativeName>
    <alternativeName>
        <fullName evidence="9">Gamma-amino-N-butyrate transaminase</fullName>
    </alternativeName>
    <alternativeName>
        <fullName evidence="8">L-AIBAT</fullName>
    </alternativeName>
</protein>
<evidence type="ECO:0000256" key="5">
    <source>
        <dbReference type="ARBA" id="ARBA00022576"/>
    </source>
</evidence>
<dbReference type="InterPro" id="IPR015421">
    <property type="entry name" value="PyrdxlP-dep_Trfase_major"/>
</dbReference>
<dbReference type="PANTHER" id="PTHR43206">
    <property type="entry name" value="AMINOTRANSFERASE"/>
    <property type="match status" value="1"/>
</dbReference>
<name>A0A9P1IU26_9PELO</name>
<dbReference type="GO" id="GO:0034386">
    <property type="term" value="F:4-aminobutyrate:2-oxoglutarate transaminase activity"/>
    <property type="evidence" value="ECO:0007669"/>
    <property type="project" value="UniProtKB-EC"/>
</dbReference>
<dbReference type="InterPro" id="IPR005814">
    <property type="entry name" value="Aminotrans_3"/>
</dbReference>
<dbReference type="PANTHER" id="PTHR43206:SF1">
    <property type="entry name" value="4-AMINOBUTYRATE AMINOTRANSFERASE, MITOCHONDRIAL"/>
    <property type="match status" value="1"/>
</dbReference>
<sequence>MLSRLAKSNVLQQGRGLAQIANAEPNAPTIKTAIPGPKSLELKAQMDPVHQTTSVRFFVDYEKSFGNYVVDADGNQLLDVYTQISSLPLGYNHPDLVEVAATPRLITSLVSRPALGSFPRTDYGKGVEHSLTSIAPKGLKAVQTMLCGTSANENAIKTAFIWYQAQRRGGKGPDAAALESCMNQQKPGTPNLSVMGFQGAFHGRSLCMLSVTRSKAIHKVDIPALDWPIAKFPRYKYPLDKNVEYNNAQDKECLKDVEEKIAEWKKRDNDVAALIVEPIQAEGGDHYGSPQFFQGLRDITKKNGVVFIVDEVQTGGGGTGDIWAHDHWNLSSPPDIVTFSKKLLTGGYFYAEHLRVKEAYRIYNTWCGDPTKLLLLDKAIEVIKRDKLVEKSKLIGVEFQKNLAQLQAAHSSKLDQARGRGTFAAIDFPTSALRDKLVDTAIANGLHCGGCGDKSLRFRPSLVYEKRHLEQTFELLNKSLKQI</sequence>
<evidence type="ECO:0000256" key="8">
    <source>
        <dbReference type="ARBA" id="ARBA00029760"/>
    </source>
</evidence>
<evidence type="ECO:0000256" key="12">
    <source>
        <dbReference type="ARBA" id="ARBA00048021"/>
    </source>
</evidence>
<comment type="caution">
    <text evidence="14">The sequence shown here is derived from an EMBL/GenBank/DDBJ whole genome shotgun (WGS) entry which is preliminary data.</text>
</comment>
<evidence type="ECO:0000313" key="15">
    <source>
        <dbReference type="Proteomes" id="UP001152747"/>
    </source>
</evidence>
<dbReference type="EC" id="2.6.1.19" evidence="4"/>
<dbReference type="Gene3D" id="3.90.1150.10">
    <property type="entry name" value="Aspartate Aminotransferase, domain 1"/>
    <property type="match status" value="1"/>
</dbReference>
<dbReference type="PIRSF" id="PIRSF000521">
    <property type="entry name" value="Transaminase_4ab_Lys_Orn"/>
    <property type="match status" value="1"/>
</dbReference>
<keyword evidence="15" id="KW-1185">Reference proteome</keyword>
<dbReference type="NCBIfam" id="TIGR00699">
    <property type="entry name" value="GABAtrns_euk"/>
    <property type="match status" value="1"/>
</dbReference>
<dbReference type="EMBL" id="CANHGI010000004">
    <property type="protein sequence ID" value="CAI5449398.1"/>
    <property type="molecule type" value="Genomic_DNA"/>
</dbReference>
<dbReference type="GO" id="GO:0009450">
    <property type="term" value="P:gamma-aminobutyric acid catabolic process"/>
    <property type="evidence" value="ECO:0007669"/>
    <property type="project" value="TreeGrafter"/>
</dbReference>
<gene>
    <name evidence="14" type="ORF">CAMP_LOCUS12035</name>
</gene>
<dbReference type="Pfam" id="PF00202">
    <property type="entry name" value="Aminotran_3"/>
    <property type="match status" value="1"/>
</dbReference>